<name>G9X2E2_9FIRM</name>
<dbReference type="Proteomes" id="UP000006437">
    <property type="component" value="Unassembled WGS sequence"/>
</dbReference>
<dbReference type="Pfam" id="PF19753">
    <property type="entry name" value="DUF6240"/>
    <property type="match status" value="1"/>
</dbReference>
<dbReference type="RefSeq" id="WP_009524785.1">
    <property type="nucleotide sequence ID" value="NZ_JH414548.1"/>
</dbReference>
<sequence>MINTLYNNKANLDKKITSNPYEDIASSNTIIKGSIIKKDGKNIRIQLWDNKTKEIFDVVTKNNLSVKQGEMLTIKKSEIETITKISNESLEKEKEREKKEIEELKKEDLQPTKENIDALKNLKNSEIPATKENILRFVTIKNSLTNFTQNINLNTLAMLMNKGYDIENIPLSQLDKIAKDEFILQDKKVSALENKVNKPISYDEARDISTKLYSSQMGKDIQDIIISLKKNDIEITKENVDKIYDTFSKLYDLKDINNENIIKTLEVDDTNISIDLLYKVKNYITTSSVSVSSVKYTENITNNLTDEDIEKMTPDIENLLEKIGIDKKDIDIAKAILKNNSQINKENVEEIKEIKEVLSQIQELMDKNVAGMLIKSGVDISSMDIKQLLKEITSIINELQNVDNLQLTDEQMDLTKNLIDAIKQINSNTILKNISVKSILYSSKVGKDLYDKLFSNQTSFFNYENKISIKASIVLNNVENIDFNSIDYKHNNISLQYLAQKHSIFNDNSNSKLQSLEYEVKYESKTEVQNGIIKHYEYMRMNLRATHINQMITNGIDPYTSDIRQVSALIQSQTIKQSKTFEKLSHLNDYTINNISSNIVAAQSEFTLKNIKKSFDLENNTGNYIDSIKSMLNEIKEKDFKELKQISKKIENILKENHTFTKDDFRKNIEQIYKQLKEVEQIVLKSQSKDKEVFNKYLNEIKENIRETYKMSSKNEMIQIPFYMNGESSNANVYAKTKKNKKGNIDPNDMSVLIDLNTKNLGKMGFYIKVDNKKLSIKISGNDGSISAIKSNLQSLDNSLNSLGYDIDFIDLISPENKAKISFVNENTRDINSKVDFFI</sequence>
<evidence type="ECO:0000313" key="3">
    <source>
        <dbReference type="Proteomes" id="UP000006437"/>
    </source>
</evidence>
<dbReference type="HOGENOM" id="CLU_334576_0_0_9"/>
<comment type="caution">
    <text evidence="2">The sequence shown here is derived from an EMBL/GenBank/DDBJ whole genome shotgun (WGS) entry which is preliminary data.</text>
</comment>
<organism evidence="2 3">
    <name type="scientific">Peptoanaerobacter stomatis</name>
    <dbReference type="NCBI Taxonomy" id="796937"/>
    <lineage>
        <taxon>Bacteria</taxon>
        <taxon>Bacillati</taxon>
        <taxon>Bacillota</taxon>
        <taxon>Clostridia</taxon>
        <taxon>Peptostreptococcales</taxon>
        <taxon>Filifactoraceae</taxon>
        <taxon>Peptoanaerobacter</taxon>
    </lineage>
</organism>
<protein>
    <recommendedName>
        <fullName evidence="4">Flagellar hook-length control protein-like C-terminal domain-containing protein</fullName>
    </recommendedName>
</protein>
<dbReference type="InterPro" id="IPR046207">
    <property type="entry name" value="DUF6240"/>
</dbReference>
<evidence type="ECO:0008006" key="4">
    <source>
        <dbReference type="Google" id="ProtNLM"/>
    </source>
</evidence>
<dbReference type="EMBL" id="AFZE01000056">
    <property type="protein sequence ID" value="EHL11012.1"/>
    <property type="molecule type" value="Genomic_DNA"/>
</dbReference>
<dbReference type="AlphaFoldDB" id="G9X2E2"/>
<gene>
    <name evidence="2" type="ORF">HMPREF9629_00549</name>
</gene>
<evidence type="ECO:0000313" key="2">
    <source>
        <dbReference type="EMBL" id="EHL11012.1"/>
    </source>
</evidence>
<reference evidence="2 3" key="1">
    <citation type="submission" date="2011-08" db="EMBL/GenBank/DDBJ databases">
        <title>The Genome Sequence of Eubacteriaceae bacterium ACC19a.</title>
        <authorList>
            <consortium name="The Broad Institute Genome Sequencing Platform"/>
            <person name="Earl A."/>
            <person name="Ward D."/>
            <person name="Feldgarden M."/>
            <person name="Gevers D."/>
            <person name="Sizova M."/>
            <person name="Hazen A."/>
            <person name="Epstein S."/>
            <person name="Young S.K."/>
            <person name="Zeng Q."/>
            <person name="Gargeya S."/>
            <person name="Fitzgerald M."/>
            <person name="Haas B."/>
            <person name="Abouelleil A."/>
            <person name="Alvarado L."/>
            <person name="Arachchi H.M."/>
            <person name="Berlin A."/>
            <person name="Brown A."/>
            <person name="Chapman S.B."/>
            <person name="Chen Z."/>
            <person name="Dunbar C."/>
            <person name="Freedman E."/>
            <person name="Gearin G."/>
            <person name="Gellesch M."/>
            <person name="Goldberg J."/>
            <person name="Griggs A."/>
            <person name="Gujja S."/>
            <person name="Heiman D."/>
            <person name="Howarth C."/>
            <person name="Larson L."/>
            <person name="Lui A."/>
            <person name="MacDonald P.J.P."/>
            <person name="Montmayeur A."/>
            <person name="Murphy C."/>
            <person name="Neiman D."/>
            <person name="Pearson M."/>
            <person name="Priest M."/>
            <person name="Roberts A."/>
            <person name="Saif S."/>
            <person name="Shea T."/>
            <person name="Shenoy N."/>
            <person name="Sisk P."/>
            <person name="Stolte C."/>
            <person name="Sykes S."/>
            <person name="Wortman J."/>
            <person name="Nusbaum C."/>
            <person name="Birren B."/>
        </authorList>
    </citation>
    <scope>NUCLEOTIDE SEQUENCE [LARGE SCALE GENOMIC DNA]</scope>
    <source>
        <strain evidence="2 3">ACC19a</strain>
    </source>
</reference>
<dbReference type="BioCyc" id="EBAC796937-HMP:GMGH-551-MONOMER"/>
<accession>G9X2E2</accession>
<proteinExistence type="predicted"/>
<keyword evidence="1" id="KW-0175">Coiled coil</keyword>
<feature type="coiled-coil region" evidence="1">
    <location>
        <begin position="344"/>
        <end position="405"/>
    </location>
</feature>
<evidence type="ECO:0000256" key="1">
    <source>
        <dbReference type="SAM" id="Coils"/>
    </source>
</evidence>